<proteinExistence type="predicted"/>
<dbReference type="AlphaFoldDB" id="A0A813BY11"/>
<accession>A0A813BY11</accession>
<sequence length="121" mass="13184">MIAAAARQLVAGNKWITKEVFDGRLDQIRSEYLKELRQIQARFEDQSSSKALQGVTPVVTVSSKLPKMMLQHIPNEAPDRLGTAPAGGTRPIPGIALPLSARSGGLRPSTVDSRPRKGRDR</sequence>
<reference evidence="2" key="1">
    <citation type="submission" date="2021-02" db="EMBL/GenBank/DDBJ databases">
        <authorList>
            <person name="Dougan E. K."/>
            <person name="Rhodes N."/>
            <person name="Thang M."/>
            <person name="Chan C."/>
        </authorList>
    </citation>
    <scope>NUCLEOTIDE SEQUENCE</scope>
</reference>
<keyword evidence="3" id="KW-1185">Reference proteome</keyword>
<name>A0A813BY11_9DINO</name>
<protein>
    <submittedName>
        <fullName evidence="2">CPK16 protein</fullName>
    </submittedName>
</protein>
<evidence type="ECO:0000313" key="3">
    <source>
        <dbReference type="Proteomes" id="UP000601435"/>
    </source>
</evidence>
<dbReference type="OrthoDB" id="426543at2759"/>
<dbReference type="Proteomes" id="UP000601435">
    <property type="component" value="Unassembled WGS sequence"/>
</dbReference>
<evidence type="ECO:0000256" key="1">
    <source>
        <dbReference type="SAM" id="MobiDB-lite"/>
    </source>
</evidence>
<comment type="caution">
    <text evidence="2">The sequence shown here is derived from an EMBL/GenBank/DDBJ whole genome shotgun (WGS) entry which is preliminary data.</text>
</comment>
<gene>
    <name evidence="2" type="primary">CPK16</name>
    <name evidence="2" type="ORF">SNEC2469_LOCUS32127</name>
</gene>
<feature type="region of interest" description="Disordered" evidence="1">
    <location>
        <begin position="74"/>
        <end position="121"/>
    </location>
</feature>
<dbReference type="EMBL" id="CAJNJA010080153">
    <property type="protein sequence ID" value="CAE7926851.1"/>
    <property type="molecule type" value="Genomic_DNA"/>
</dbReference>
<evidence type="ECO:0000313" key="2">
    <source>
        <dbReference type="EMBL" id="CAE7926851.1"/>
    </source>
</evidence>
<organism evidence="2 3">
    <name type="scientific">Symbiodinium necroappetens</name>
    <dbReference type="NCBI Taxonomy" id="1628268"/>
    <lineage>
        <taxon>Eukaryota</taxon>
        <taxon>Sar</taxon>
        <taxon>Alveolata</taxon>
        <taxon>Dinophyceae</taxon>
        <taxon>Suessiales</taxon>
        <taxon>Symbiodiniaceae</taxon>
        <taxon>Symbiodinium</taxon>
    </lineage>
</organism>